<feature type="non-terminal residue" evidence="3">
    <location>
        <position position="66"/>
    </location>
</feature>
<feature type="transmembrane region" description="Helical" evidence="2">
    <location>
        <begin position="38"/>
        <end position="57"/>
    </location>
</feature>
<evidence type="ECO:0000256" key="1">
    <source>
        <dbReference type="SAM" id="MobiDB-lite"/>
    </source>
</evidence>
<proteinExistence type="predicted"/>
<evidence type="ECO:0000313" key="3">
    <source>
        <dbReference type="EMBL" id="GAG42211.1"/>
    </source>
</evidence>
<evidence type="ECO:0000256" key="2">
    <source>
        <dbReference type="SAM" id="Phobius"/>
    </source>
</evidence>
<keyword evidence="2" id="KW-1133">Transmembrane helix</keyword>
<protein>
    <submittedName>
        <fullName evidence="3">Uncharacterized protein</fullName>
    </submittedName>
</protein>
<name>X0Z0H7_9ZZZZ</name>
<sequence>MRSPACARPPVLDGPFGRRVSPPTAPESEGARRVGRPAALLLILLVAALPLGCVAFPRGAYWPDYE</sequence>
<feature type="region of interest" description="Disordered" evidence="1">
    <location>
        <begin position="1"/>
        <end position="33"/>
    </location>
</feature>
<organism evidence="3">
    <name type="scientific">marine sediment metagenome</name>
    <dbReference type="NCBI Taxonomy" id="412755"/>
    <lineage>
        <taxon>unclassified sequences</taxon>
        <taxon>metagenomes</taxon>
        <taxon>ecological metagenomes</taxon>
    </lineage>
</organism>
<keyword evidence="2" id="KW-0812">Transmembrane</keyword>
<keyword evidence="2" id="KW-0472">Membrane</keyword>
<reference evidence="3" key="1">
    <citation type="journal article" date="2014" name="Front. Microbiol.">
        <title>High frequency of phylogenetically diverse reductive dehalogenase-homologous genes in deep subseafloor sedimentary metagenomes.</title>
        <authorList>
            <person name="Kawai M."/>
            <person name="Futagami T."/>
            <person name="Toyoda A."/>
            <person name="Takaki Y."/>
            <person name="Nishi S."/>
            <person name="Hori S."/>
            <person name="Arai W."/>
            <person name="Tsubouchi T."/>
            <person name="Morono Y."/>
            <person name="Uchiyama I."/>
            <person name="Ito T."/>
            <person name="Fujiyama A."/>
            <person name="Inagaki F."/>
            <person name="Takami H."/>
        </authorList>
    </citation>
    <scope>NUCLEOTIDE SEQUENCE</scope>
    <source>
        <strain evidence="3">Expedition CK06-06</strain>
    </source>
</reference>
<dbReference type="EMBL" id="BARS01056271">
    <property type="protein sequence ID" value="GAG42211.1"/>
    <property type="molecule type" value="Genomic_DNA"/>
</dbReference>
<accession>X0Z0H7</accession>
<comment type="caution">
    <text evidence="3">The sequence shown here is derived from an EMBL/GenBank/DDBJ whole genome shotgun (WGS) entry which is preliminary data.</text>
</comment>
<dbReference type="AlphaFoldDB" id="X0Z0H7"/>
<gene>
    <name evidence="3" type="ORF">S01H1_82915</name>
</gene>